<dbReference type="EMBL" id="BAABAT010000009">
    <property type="protein sequence ID" value="GAA4250110.1"/>
    <property type="molecule type" value="Genomic_DNA"/>
</dbReference>
<keyword evidence="2" id="KW-1185">Reference proteome</keyword>
<accession>A0ABP8D8V0</accession>
<dbReference type="RefSeq" id="WP_345128238.1">
    <property type="nucleotide sequence ID" value="NZ_BAABAT010000009.1"/>
</dbReference>
<gene>
    <name evidence="1" type="ORF">GCM10022255_037100</name>
</gene>
<evidence type="ECO:0000313" key="2">
    <source>
        <dbReference type="Proteomes" id="UP001500620"/>
    </source>
</evidence>
<dbReference type="SMART" id="SM01260">
    <property type="entry name" value="LANC_like"/>
    <property type="match status" value="1"/>
</dbReference>
<dbReference type="Proteomes" id="UP001500620">
    <property type="component" value="Unassembled WGS sequence"/>
</dbReference>
<protein>
    <recommendedName>
        <fullName evidence="3">Lanthionine synthetase C family protein</fullName>
    </recommendedName>
</protein>
<dbReference type="PRINTS" id="PR01955">
    <property type="entry name" value="LANCFRANKIA"/>
</dbReference>
<dbReference type="Gene3D" id="1.50.10.20">
    <property type="match status" value="1"/>
</dbReference>
<name>A0ABP8D8V0_9ACTN</name>
<dbReference type="InterPro" id="IPR007822">
    <property type="entry name" value="LANC-like"/>
</dbReference>
<dbReference type="Pfam" id="PF05147">
    <property type="entry name" value="LANC_like"/>
    <property type="match status" value="1"/>
</dbReference>
<evidence type="ECO:0000313" key="1">
    <source>
        <dbReference type="EMBL" id="GAA4250110.1"/>
    </source>
</evidence>
<proteinExistence type="predicted"/>
<dbReference type="SUPFAM" id="SSF158745">
    <property type="entry name" value="LanC-like"/>
    <property type="match status" value="1"/>
</dbReference>
<dbReference type="CDD" id="cd04434">
    <property type="entry name" value="LanC_like"/>
    <property type="match status" value="1"/>
</dbReference>
<dbReference type="PRINTS" id="PR01950">
    <property type="entry name" value="LANCSUPER"/>
</dbReference>
<organism evidence="1 2">
    <name type="scientific">Dactylosporangium darangshiense</name>
    <dbReference type="NCBI Taxonomy" id="579108"/>
    <lineage>
        <taxon>Bacteria</taxon>
        <taxon>Bacillati</taxon>
        <taxon>Actinomycetota</taxon>
        <taxon>Actinomycetes</taxon>
        <taxon>Micromonosporales</taxon>
        <taxon>Micromonosporaceae</taxon>
        <taxon>Dactylosporangium</taxon>
    </lineage>
</organism>
<reference evidence="2" key="1">
    <citation type="journal article" date="2019" name="Int. J. Syst. Evol. Microbiol.">
        <title>The Global Catalogue of Microorganisms (GCM) 10K type strain sequencing project: providing services to taxonomists for standard genome sequencing and annotation.</title>
        <authorList>
            <consortium name="The Broad Institute Genomics Platform"/>
            <consortium name="The Broad Institute Genome Sequencing Center for Infectious Disease"/>
            <person name="Wu L."/>
            <person name="Ma J."/>
        </authorList>
    </citation>
    <scope>NUCLEOTIDE SEQUENCE [LARGE SCALE GENOMIC DNA]</scope>
    <source>
        <strain evidence="2">JCM 17441</strain>
    </source>
</reference>
<comment type="caution">
    <text evidence="1">The sequence shown here is derived from an EMBL/GenBank/DDBJ whole genome shotgun (WGS) entry which is preliminary data.</text>
</comment>
<sequence>MRDVVADAFGWIEAAAVPAEGGSCWTEAGVRYDDLYCGTAGVLLACAEAASARPSAAAGSAIGRVAAAARGRLLHLAVGDPAALPDDGLFGGWGGAAVALRAWGAAVADPEAAEAAERLTGEIAGRVLRRTPEPDRCTDIIDGDAGIILALLGAPGGVEPRQAEAAGRLADGLVALADERDEGPQWLMGRGYERLMPGFSHGTAGIAYALALTGRALGRDDLVALAVRAADGLMRMAGFPGRWALPLVVPPQEHRPPVTFGWCHGPTGTARLFTLLDAVAPQPRWGEAVEACLGALRDSRLPERLYPGYWDNVARCCGTAGVGQFLLDRHAATGDPALLDWAKVLAADVLSRTVTEPAGVTWSNTEHTKNPPQLPPEPGLMQGSAGVAAWLARLAAPGTPPLLPWL</sequence>
<evidence type="ECO:0008006" key="3">
    <source>
        <dbReference type="Google" id="ProtNLM"/>
    </source>
</evidence>